<proteinExistence type="predicted"/>
<comment type="caution">
    <text evidence="1">The sequence shown here is derived from an EMBL/GenBank/DDBJ whole genome shotgun (WGS) entry which is preliminary data.</text>
</comment>
<dbReference type="Proteomes" id="UP001139559">
    <property type="component" value="Unassembled WGS sequence"/>
</dbReference>
<keyword evidence="2" id="KW-1185">Reference proteome</keyword>
<sequence>MIEKDNEAMVMMVQIGTKFFASCVLAIFFIALSYASQTQASSTYHSYIFQPFLSDVPLLNLTQLKRDPNLYDCGLERDNEEFCGEGSRYYNTDVDARLMVDQSDRATALEITSDFSLSAYTEMQLSLRKDGFQVRDVYKNDQRFSVSEKLAIYGEREVDKALVEFINQGSSSDPIEISLKLMTVSSNSELDRTVNFVSDGVTISILFSIHKE</sequence>
<reference evidence="1" key="1">
    <citation type="submission" date="2021-11" db="EMBL/GenBank/DDBJ databases">
        <title>Vibrio ZSDE26 sp. nov. and Vibrio ZSDZ34 sp. nov., isolated from coastal seawater in Qingdao.</title>
        <authorList>
            <person name="Zhang P."/>
        </authorList>
    </citation>
    <scope>NUCLEOTIDE SEQUENCE</scope>
    <source>
        <strain evidence="1">ZSDE26</strain>
    </source>
</reference>
<evidence type="ECO:0000313" key="2">
    <source>
        <dbReference type="Proteomes" id="UP001139559"/>
    </source>
</evidence>
<accession>A0A9X1XJD3</accession>
<name>A0A9X1XJD3_9VIBR</name>
<gene>
    <name evidence="1" type="ORF">KP803_12030</name>
</gene>
<dbReference type="AlphaFoldDB" id="A0A9X1XJD3"/>
<dbReference type="RefSeq" id="WP_248009084.1">
    <property type="nucleotide sequence ID" value="NZ_JAJHVV010000007.1"/>
</dbReference>
<organism evidence="1 2">
    <name type="scientific">Vibrio amylolyticus</name>
    <dbReference type="NCBI Taxonomy" id="2847292"/>
    <lineage>
        <taxon>Bacteria</taxon>
        <taxon>Pseudomonadati</taxon>
        <taxon>Pseudomonadota</taxon>
        <taxon>Gammaproteobacteria</taxon>
        <taxon>Vibrionales</taxon>
        <taxon>Vibrionaceae</taxon>
        <taxon>Vibrio</taxon>
    </lineage>
</organism>
<protein>
    <submittedName>
        <fullName evidence="1">Uncharacterized protein</fullName>
    </submittedName>
</protein>
<evidence type="ECO:0000313" key="1">
    <source>
        <dbReference type="EMBL" id="MCK6263999.1"/>
    </source>
</evidence>
<dbReference type="EMBL" id="JAJHVV010000007">
    <property type="protein sequence ID" value="MCK6263999.1"/>
    <property type="molecule type" value="Genomic_DNA"/>
</dbReference>